<dbReference type="GO" id="GO:0005737">
    <property type="term" value="C:cytoplasm"/>
    <property type="evidence" value="ECO:0007669"/>
    <property type="project" value="UniProtKB-SubCell"/>
</dbReference>
<comment type="catalytic activity">
    <reaction evidence="1 8">
        <text>Endonucleolytic cleavage to 5'-phosphomonoester.</text>
        <dbReference type="EC" id="3.1.26.3"/>
    </reaction>
</comment>
<reference evidence="12 13" key="1">
    <citation type="submission" date="2018-07" db="EMBL/GenBank/DDBJ databases">
        <title>Genomic and Epidemiologic Investigation of an Indolent Hospital Outbreak.</title>
        <authorList>
            <person name="Johnson R.C."/>
            <person name="Deming C."/>
            <person name="Conlan S."/>
            <person name="Zellmer C.J."/>
            <person name="Michelin A.V."/>
            <person name="Lee-Lin S."/>
            <person name="Thomas P.J."/>
            <person name="Park M."/>
            <person name="Weingarten R.A."/>
            <person name="Less J."/>
            <person name="Dekker J.P."/>
            <person name="Frank K.M."/>
            <person name="Musser K.A."/>
            <person name="Mcquiston J.R."/>
            <person name="Henderson D.K."/>
            <person name="Lau A.F."/>
            <person name="Palmore T.N."/>
            <person name="Segre J.A."/>
        </authorList>
    </citation>
    <scope>NUCLEOTIDE SEQUENCE [LARGE SCALE GENOMIC DNA]</scope>
    <source>
        <strain evidence="12 13">SK-NIH.Env10_0317</strain>
    </source>
</reference>
<comment type="similarity">
    <text evidence="2">Belongs to the ribonuclease III family.</text>
</comment>
<dbReference type="GO" id="GO:0003725">
    <property type="term" value="F:double-stranded RNA binding"/>
    <property type="evidence" value="ECO:0007669"/>
    <property type="project" value="TreeGrafter"/>
</dbReference>
<dbReference type="PROSITE" id="PS50137">
    <property type="entry name" value="DS_RBD"/>
    <property type="match status" value="1"/>
</dbReference>
<dbReference type="GO" id="GO:0004525">
    <property type="term" value="F:ribonuclease III activity"/>
    <property type="evidence" value="ECO:0007669"/>
    <property type="project" value="UniProtKB-UniRule"/>
</dbReference>
<evidence type="ECO:0000259" key="10">
    <source>
        <dbReference type="PROSITE" id="PS50137"/>
    </source>
</evidence>
<evidence type="ECO:0000256" key="7">
    <source>
        <dbReference type="ARBA" id="ARBA00022884"/>
    </source>
</evidence>
<evidence type="ECO:0000313" key="13">
    <source>
        <dbReference type="Proteomes" id="UP000286681"/>
    </source>
</evidence>
<dbReference type="GO" id="GO:0006364">
    <property type="term" value="P:rRNA processing"/>
    <property type="evidence" value="ECO:0007669"/>
    <property type="project" value="UniProtKB-UniRule"/>
</dbReference>
<dbReference type="InterPro" id="IPR036389">
    <property type="entry name" value="RNase_III_sf"/>
</dbReference>
<feature type="compositionally biased region" description="Basic and acidic residues" evidence="9">
    <location>
        <begin position="120"/>
        <end position="129"/>
    </location>
</feature>
<evidence type="ECO:0000256" key="9">
    <source>
        <dbReference type="SAM" id="MobiDB-lite"/>
    </source>
</evidence>
<comment type="caution">
    <text evidence="12">The sequence shown here is derived from an EMBL/GenBank/DDBJ whole genome shotgun (WGS) entry which is preliminary data.</text>
</comment>
<evidence type="ECO:0000256" key="4">
    <source>
        <dbReference type="ARBA" id="ARBA00022722"/>
    </source>
</evidence>
<dbReference type="InterPro" id="IPR014720">
    <property type="entry name" value="dsRBD_dom"/>
</dbReference>
<dbReference type="SMART" id="SM00535">
    <property type="entry name" value="RIBOc"/>
    <property type="match status" value="1"/>
</dbReference>
<feature type="compositionally biased region" description="Basic and acidic residues" evidence="9">
    <location>
        <begin position="97"/>
        <end position="110"/>
    </location>
</feature>
<keyword evidence="8" id="KW-0479">Metal-binding</keyword>
<keyword evidence="5 8" id="KW-0255">Endonuclease</keyword>
<dbReference type="CDD" id="cd00593">
    <property type="entry name" value="RIBOc"/>
    <property type="match status" value="1"/>
</dbReference>
<evidence type="ECO:0000259" key="11">
    <source>
        <dbReference type="PROSITE" id="PS50142"/>
    </source>
</evidence>
<evidence type="ECO:0000256" key="1">
    <source>
        <dbReference type="ARBA" id="ARBA00000109"/>
    </source>
</evidence>
<dbReference type="CDD" id="cd10845">
    <property type="entry name" value="DSRM_RNAse_III_family"/>
    <property type="match status" value="1"/>
</dbReference>
<sequence length="440" mass="48513">MELRLFQTFAAVEPSADPGPHLRRGSGARRRGGVQGTAEQRYRLDQARDRPARRHGADAQRPADPERTGDSQAADRRFRDPDHPQFPGRRPGHGRRLQPDVRRAGAERHAGLPHPALPRDAPRRQELRGTRRRLSPRRRRYRAIYRACRPRLPDGRQSRRFGRQPLPAAARGPRHPLRPDGESAGQGGGELLVHRWRCAVAAALDVVQRGAVRPHRGRLLSETLADWLARVLGSPADHLAGYERALTHGSQGAANYERLEFLGDRVLGLTIAEWLYERFPDEPEGKLSRRFNSLVTGQVCAEVAREIGVPAHLRLGKQARDDGAASSDNVLGDVMEALIGAHFRAHGFEPAKALVRRLWDSRIDAQASAPKHPKSALQEWAAANNRRPPEYALVERSGPGHAPRFKVLAKIGKLAEAEGEGSSKQEAETAAAAALLAAVS</sequence>
<dbReference type="Proteomes" id="UP000286681">
    <property type="component" value="Unassembled WGS sequence"/>
</dbReference>
<dbReference type="GO" id="GO:0006397">
    <property type="term" value="P:mRNA processing"/>
    <property type="evidence" value="ECO:0007669"/>
    <property type="project" value="UniProtKB-UniRule"/>
</dbReference>
<evidence type="ECO:0000313" key="12">
    <source>
        <dbReference type="EMBL" id="RSV05679.1"/>
    </source>
</evidence>
<dbReference type="Pfam" id="PF00035">
    <property type="entry name" value="dsrm"/>
    <property type="match status" value="1"/>
</dbReference>
<accession>A0AAJ4VC94</accession>
<feature type="domain" description="RNase III" evidence="11">
    <location>
        <begin position="225"/>
        <end position="347"/>
    </location>
</feature>
<dbReference type="Gene3D" id="1.10.1520.10">
    <property type="entry name" value="Ribonuclease III domain"/>
    <property type="match status" value="1"/>
</dbReference>
<dbReference type="PROSITE" id="PS50142">
    <property type="entry name" value="RNASE_3_2"/>
    <property type="match status" value="1"/>
</dbReference>
<dbReference type="AlphaFoldDB" id="A0AAJ4VC94"/>
<keyword evidence="8" id="KW-0460">Magnesium</keyword>
<keyword evidence="8" id="KW-0699">rRNA-binding</keyword>
<dbReference type="PROSITE" id="PS00517">
    <property type="entry name" value="RNASE_3_1"/>
    <property type="match status" value="1"/>
</dbReference>
<proteinExistence type="inferred from homology"/>
<feature type="compositionally biased region" description="Basic residues" evidence="9">
    <location>
        <begin position="130"/>
        <end position="140"/>
    </location>
</feature>
<feature type="active site" evidence="8">
    <location>
        <position position="336"/>
    </location>
</feature>
<feature type="binding site" evidence="8">
    <location>
        <position position="260"/>
    </location>
    <ligand>
        <name>Mg(2+)</name>
        <dbReference type="ChEBI" id="CHEBI:18420"/>
    </ligand>
</feature>
<keyword evidence="8" id="KW-0963">Cytoplasm</keyword>
<evidence type="ECO:0000256" key="6">
    <source>
        <dbReference type="ARBA" id="ARBA00022801"/>
    </source>
</evidence>
<keyword evidence="8" id="KW-0698">rRNA processing</keyword>
<dbReference type="InterPro" id="IPR000999">
    <property type="entry name" value="RNase_III_dom"/>
</dbReference>
<dbReference type="PANTHER" id="PTHR11207:SF0">
    <property type="entry name" value="RIBONUCLEASE 3"/>
    <property type="match status" value="1"/>
</dbReference>
<feature type="active site" evidence="8">
    <location>
        <position position="264"/>
    </location>
</feature>
<name>A0AAJ4VC94_9SPHN</name>
<comment type="subunit">
    <text evidence="8">Homodimer.</text>
</comment>
<comment type="cofactor">
    <cofactor evidence="8">
        <name>Mg(2+)</name>
        <dbReference type="ChEBI" id="CHEBI:18420"/>
    </cofactor>
</comment>
<dbReference type="GO" id="GO:0046872">
    <property type="term" value="F:metal ion binding"/>
    <property type="evidence" value="ECO:0007669"/>
    <property type="project" value="UniProtKB-KW"/>
</dbReference>
<gene>
    <name evidence="8 12" type="primary">rnc</name>
    <name evidence="12" type="ORF">CA257_06125</name>
</gene>
<feature type="region of interest" description="Disordered" evidence="9">
    <location>
        <begin position="12"/>
        <end position="140"/>
    </location>
</feature>
<feature type="binding site" evidence="8">
    <location>
        <position position="333"/>
    </location>
    <ligand>
        <name>Mg(2+)</name>
        <dbReference type="ChEBI" id="CHEBI:18420"/>
    </ligand>
</feature>
<feature type="region of interest" description="Disordered" evidence="9">
    <location>
        <begin position="152"/>
        <end position="186"/>
    </location>
</feature>
<evidence type="ECO:0000256" key="5">
    <source>
        <dbReference type="ARBA" id="ARBA00022759"/>
    </source>
</evidence>
<dbReference type="HAMAP" id="MF_00104">
    <property type="entry name" value="RNase_III"/>
    <property type="match status" value="1"/>
</dbReference>
<evidence type="ECO:0000256" key="2">
    <source>
        <dbReference type="ARBA" id="ARBA00010183"/>
    </source>
</evidence>
<feature type="compositionally biased region" description="Basic and acidic residues" evidence="9">
    <location>
        <begin position="40"/>
        <end position="83"/>
    </location>
</feature>
<dbReference type="SUPFAM" id="SSF54768">
    <property type="entry name" value="dsRNA-binding domain-like"/>
    <property type="match status" value="1"/>
</dbReference>
<comment type="subcellular location">
    <subcellularLocation>
        <location evidence="8">Cytoplasm</location>
    </subcellularLocation>
</comment>
<feature type="domain" description="DRBM" evidence="10">
    <location>
        <begin position="372"/>
        <end position="440"/>
    </location>
</feature>
<feature type="compositionally biased region" description="Basic residues" evidence="9">
    <location>
        <begin position="21"/>
        <end position="32"/>
    </location>
</feature>
<dbReference type="SUPFAM" id="SSF69065">
    <property type="entry name" value="RNase III domain-like"/>
    <property type="match status" value="1"/>
</dbReference>
<keyword evidence="6 8" id="KW-0378">Hydrolase</keyword>
<keyword evidence="3 8" id="KW-0507">mRNA processing</keyword>
<organism evidence="12 13">
    <name type="scientific">Sphingomonas koreensis</name>
    <dbReference type="NCBI Taxonomy" id="93064"/>
    <lineage>
        <taxon>Bacteria</taxon>
        <taxon>Pseudomonadati</taxon>
        <taxon>Pseudomonadota</taxon>
        <taxon>Alphaproteobacteria</taxon>
        <taxon>Sphingomonadales</taxon>
        <taxon>Sphingomonadaceae</taxon>
        <taxon>Sphingomonas</taxon>
    </lineage>
</organism>
<dbReference type="SMART" id="SM00358">
    <property type="entry name" value="DSRM"/>
    <property type="match status" value="1"/>
</dbReference>
<dbReference type="GO" id="GO:0008033">
    <property type="term" value="P:tRNA processing"/>
    <property type="evidence" value="ECO:0007669"/>
    <property type="project" value="UniProtKB-KW"/>
</dbReference>
<dbReference type="InterPro" id="IPR011907">
    <property type="entry name" value="RNase_III"/>
</dbReference>
<dbReference type="EMBL" id="QQWO01000004">
    <property type="protein sequence ID" value="RSV05679.1"/>
    <property type="molecule type" value="Genomic_DNA"/>
</dbReference>
<dbReference type="Pfam" id="PF14622">
    <property type="entry name" value="Ribonucleas_3_3"/>
    <property type="match status" value="1"/>
</dbReference>
<protein>
    <recommendedName>
        <fullName evidence="8">Ribonuclease 3</fullName>
        <ecNumber evidence="8">3.1.26.3</ecNumber>
    </recommendedName>
    <alternativeName>
        <fullName evidence="8">Ribonuclease III</fullName>
        <shortName evidence="8">RNase III</shortName>
    </alternativeName>
</protein>
<dbReference type="NCBIfam" id="TIGR02191">
    <property type="entry name" value="RNaseIII"/>
    <property type="match status" value="1"/>
</dbReference>
<dbReference type="PANTHER" id="PTHR11207">
    <property type="entry name" value="RIBONUCLEASE III"/>
    <property type="match status" value="1"/>
</dbReference>
<evidence type="ECO:0000256" key="8">
    <source>
        <dbReference type="HAMAP-Rule" id="MF_00104"/>
    </source>
</evidence>
<dbReference type="GO" id="GO:0019843">
    <property type="term" value="F:rRNA binding"/>
    <property type="evidence" value="ECO:0007669"/>
    <property type="project" value="UniProtKB-KW"/>
</dbReference>
<dbReference type="GO" id="GO:0010468">
    <property type="term" value="P:regulation of gene expression"/>
    <property type="evidence" value="ECO:0007669"/>
    <property type="project" value="TreeGrafter"/>
</dbReference>
<comment type="function">
    <text evidence="8">Digests double-stranded RNA. Involved in the processing of primary rRNA transcript to yield the immediate precursors to the large and small rRNAs (23S and 16S). Processes some mRNAs, and tRNAs when they are encoded in the rRNA operon. Processes pre-crRNA and tracrRNA of type II CRISPR loci if present in the organism.</text>
</comment>
<dbReference type="Gene3D" id="3.30.160.20">
    <property type="match status" value="1"/>
</dbReference>
<feature type="binding site" evidence="8">
    <location>
        <position position="336"/>
    </location>
    <ligand>
        <name>Mg(2+)</name>
        <dbReference type="ChEBI" id="CHEBI:18420"/>
    </ligand>
</feature>
<evidence type="ECO:0000256" key="3">
    <source>
        <dbReference type="ARBA" id="ARBA00022664"/>
    </source>
</evidence>
<dbReference type="EC" id="3.1.26.3" evidence="8"/>
<keyword evidence="8" id="KW-0819">tRNA processing</keyword>
<keyword evidence="7 8" id="KW-0694">RNA-binding</keyword>
<keyword evidence="4 8" id="KW-0540">Nuclease</keyword>